<dbReference type="Gene3D" id="3.30.70.270">
    <property type="match status" value="1"/>
</dbReference>
<dbReference type="RefSeq" id="WP_091854622.1">
    <property type="nucleotide sequence ID" value="NZ_FOHZ01000029.1"/>
</dbReference>
<dbReference type="Pfam" id="PF00563">
    <property type="entry name" value="EAL"/>
    <property type="match status" value="1"/>
</dbReference>
<keyword evidence="5" id="KW-1185">Reference proteome</keyword>
<dbReference type="Pfam" id="PF13426">
    <property type="entry name" value="PAS_9"/>
    <property type="match status" value="1"/>
</dbReference>
<dbReference type="InterPro" id="IPR000160">
    <property type="entry name" value="GGDEF_dom"/>
</dbReference>
<organism evidence="4 5">
    <name type="scientific">Marinobacter segnicrescens</name>
    <dbReference type="NCBI Taxonomy" id="430453"/>
    <lineage>
        <taxon>Bacteria</taxon>
        <taxon>Pseudomonadati</taxon>
        <taxon>Pseudomonadota</taxon>
        <taxon>Gammaproteobacteria</taxon>
        <taxon>Pseudomonadales</taxon>
        <taxon>Marinobacteraceae</taxon>
        <taxon>Marinobacter</taxon>
    </lineage>
</organism>
<dbReference type="Gene3D" id="3.20.20.450">
    <property type="entry name" value="EAL domain"/>
    <property type="match status" value="1"/>
</dbReference>
<evidence type="ECO:0000259" key="2">
    <source>
        <dbReference type="PROSITE" id="PS50883"/>
    </source>
</evidence>
<sequence length="563" mass="63743">METPVTDHFRTLVESHPRAMMLATDEPRIIYVNRMFESITGYREAEVIGEKPAVLSAGFHGPAFYRDMWATLAEEGRWEGVIWNRRKNGETYPQWLMIHRVPHPEQTFYAGMFMDIGALTSFEERLTSMAYYDALTELPNRALFLELLEMRVSRSRDHDNPFGLLFFDLDYFKDINDLFGHSVGDELLWEVSRCIRSVVRREDVVARLAGDEFAAIVELAPDGPQESQLEQLAVRLVNAFRAPFLAGGNEHFISVSIGGVLYPGDGTSALELLQKADKAMYLAKQEGRGRYCHYRADLLNDQDEGQRLTKALVTSLKTAPGEFSVVYQPQFELATGRVDGLEALIRWTHPEFGPISPARFVAMAESRGMIHQLTEHLVRCILRDLWSLEKPPEPGLRFAINVSARQITDARLDGLLNPLFEQIRRLGWHPELEITETHLMNLSEDALERLRTFRDEGIRVAIDDFGTGYSSLAYLHSLPVHTIKIDRHFVSCLEDTLPVEDRDRVIAAILALAEVFGLEAIAEGIETSQQQSALLALACKRGQGYFLARPQPWSSGLLAPKKL</sequence>
<feature type="domain" description="GGDEF" evidence="3">
    <location>
        <begin position="160"/>
        <end position="296"/>
    </location>
</feature>
<dbReference type="OrthoDB" id="9176779at2"/>
<gene>
    <name evidence="4" type="ORF">SAMN04487962_12919</name>
</gene>
<dbReference type="PROSITE" id="PS50883">
    <property type="entry name" value="EAL"/>
    <property type="match status" value="1"/>
</dbReference>
<protein>
    <submittedName>
        <fullName evidence="4">PAS domain S-box-containing protein/diguanylate cyclase (GGDEF) domain-containing protein</fullName>
    </submittedName>
</protein>
<dbReference type="CDD" id="cd01948">
    <property type="entry name" value="EAL"/>
    <property type="match status" value="1"/>
</dbReference>
<dbReference type="Pfam" id="PF00990">
    <property type="entry name" value="GGDEF"/>
    <property type="match status" value="1"/>
</dbReference>
<dbReference type="InterPro" id="IPR043128">
    <property type="entry name" value="Rev_trsase/Diguanyl_cyclase"/>
</dbReference>
<dbReference type="PANTHER" id="PTHR44757:SF2">
    <property type="entry name" value="BIOFILM ARCHITECTURE MAINTENANCE PROTEIN MBAA"/>
    <property type="match status" value="1"/>
</dbReference>
<reference evidence="5" key="1">
    <citation type="submission" date="2016-10" db="EMBL/GenBank/DDBJ databases">
        <authorList>
            <person name="Varghese N."/>
            <person name="Submissions S."/>
        </authorList>
    </citation>
    <scope>NUCLEOTIDE SEQUENCE [LARGE SCALE GENOMIC DNA]</scope>
    <source>
        <strain evidence="5">CGMCC 1.6489</strain>
    </source>
</reference>
<dbReference type="InterPro" id="IPR000014">
    <property type="entry name" value="PAS"/>
</dbReference>
<dbReference type="NCBIfam" id="TIGR00229">
    <property type="entry name" value="sensory_box"/>
    <property type="match status" value="1"/>
</dbReference>
<dbReference type="SUPFAM" id="SSF55785">
    <property type="entry name" value="PYP-like sensor domain (PAS domain)"/>
    <property type="match status" value="1"/>
</dbReference>
<dbReference type="InterPro" id="IPR029787">
    <property type="entry name" value="Nucleotide_cyclase"/>
</dbReference>
<dbReference type="SMART" id="SM00091">
    <property type="entry name" value="PAS"/>
    <property type="match status" value="1"/>
</dbReference>
<feature type="domain" description="EAL" evidence="2">
    <location>
        <begin position="305"/>
        <end position="563"/>
    </location>
</feature>
<dbReference type="PROSITE" id="PS50887">
    <property type="entry name" value="GGDEF"/>
    <property type="match status" value="1"/>
</dbReference>
<dbReference type="CDD" id="cd01949">
    <property type="entry name" value="GGDEF"/>
    <property type="match status" value="1"/>
</dbReference>
<feature type="domain" description="PAS" evidence="1">
    <location>
        <begin position="5"/>
        <end position="50"/>
    </location>
</feature>
<dbReference type="Proteomes" id="UP000198762">
    <property type="component" value="Unassembled WGS sequence"/>
</dbReference>
<dbReference type="InterPro" id="IPR052155">
    <property type="entry name" value="Biofilm_reg_signaling"/>
</dbReference>
<evidence type="ECO:0000259" key="1">
    <source>
        <dbReference type="PROSITE" id="PS50112"/>
    </source>
</evidence>
<dbReference type="SUPFAM" id="SSF55073">
    <property type="entry name" value="Nucleotide cyclase"/>
    <property type="match status" value="1"/>
</dbReference>
<dbReference type="SMART" id="SM00052">
    <property type="entry name" value="EAL"/>
    <property type="match status" value="1"/>
</dbReference>
<dbReference type="NCBIfam" id="TIGR00254">
    <property type="entry name" value="GGDEF"/>
    <property type="match status" value="1"/>
</dbReference>
<dbReference type="SUPFAM" id="SSF141868">
    <property type="entry name" value="EAL domain-like"/>
    <property type="match status" value="1"/>
</dbReference>
<dbReference type="InterPro" id="IPR035965">
    <property type="entry name" value="PAS-like_dom_sf"/>
</dbReference>
<dbReference type="AlphaFoldDB" id="A0A1I0HK62"/>
<dbReference type="PROSITE" id="PS50112">
    <property type="entry name" value="PAS"/>
    <property type="match status" value="1"/>
</dbReference>
<dbReference type="Gene3D" id="3.30.450.20">
    <property type="entry name" value="PAS domain"/>
    <property type="match status" value="1"/>
</dbReference>
<evidence type="ECO:0000313" key="4">
    <source>
        <dbReference type="EMBL" id="SET83481.1"/>
    </source>
</evidence>
<dbReference type="InterPro" id="IPR035919">
    <property type="entry name" value="EAL_sf"/>
</dbReference>
<evidence type="ECO:0000313" key="5">
    <source>
        <dbReference type="Proteomes" id="UP000198762"/>
    </source>
</evidence>
<dbReference type="STRING" id="430453.SAMN04487962_12919"/>
<dbReference type="SMART" id="SM00267">
    <property type="entry name" value="GGDEF"/>
    <property type="match status" value="1"/>
</dbReference>
<name>A0A1I0HK62_9GAMM</name>
<dbReference type="InterPro" id="IPR001633">
    <property type="entry name" value="EAL_dom"/>
</dbReference>
<accession>A0A1I0HK62</accession>
<proteinExistence type="predicted"/>
<dbReference type="PANTHER" id="PTHR44757">
    <property type="entry name" value="DIGUANYLATE CYCLASE DGCP"/>
    <property type="match status" value="1"/>
</dbReference>
<dbReference type="EMBL" id="FOHZ01000029">
    <property type="protein sequence ID" value="SET83481.1"/>
    <property type="molecule type" value="Genomic_DNA"/>
</dbReference>
<dbReference type="CDD" id="cd00130">
    <property type="entry name" value="PAS"/>
    <property type="match status" value="1"/>
</dbReference>
<evidence type="ECO:0000259" key="3">
    <source>
        <dbReference type="PROSITE" id="PS50887"/>
    </source>
</evidence>